<dbReference type="OrthoDB" id="5241784at2"/>
<dbReference type="AlphaFoldDB" id="A0A2S3ZK47"/>
<evidence type="ECO:0000256" key="1">
    <source>
        <dbReference type="SAM" id="MobiDB-lite"/>
    </source>
</evidence>
<protein>
    <submittedName>
        <fullName evidence="2">Uncharacterized protein</fullName>
    </submittedName>
</protein>
<feature type="compositionally biased region" description="Polar residues" evidence="1">
    <location>
        <begin position="1"/>
        <end position="15"/>
    </location>
</feature>
<accession>A0A2S3ZK47</accession>
<name>A0A2S3ZK47_9MICO</name>
<organism evidence="2 3">
    <name type="scientific">Cryobacterium zongtaii</name>
    <dbReference type="NCBI Taxonomy" id="1259217"/>
    <lineage>
        <taxon>Bacteria</taxon>
        <taxon>Bacillati</taxon>
        <taxon>Actinomycetota</taxon>
        <taxon>Actinomycetes</taxon>
        <taxon>Micrococcales</taxon>
        <taxon>Microbacteriaceae</taxon>
        <taxon>Cryobacterium</taxon>
    </lineage>
</organism>
<reference evidence="2 3" key="1">
    <citation type="submission" date="2018-01" db="EMBL/GenBank/DDBJ databases">
        <title>Cryobacterium sp. nov., from glaciers in China.</title>
        <authorList>
            <person name="Liu Q."/>
            <person name="Xin Y.-H."/>
        </authorList>
    </citation>
    <scope>NUCLEOTIDE SEQUENCE [LARGE SCALE GENOMIC DNA]</scope>
    <source>
        <strain evidence="2 3">TMB1-8</strain>
    </source>
</reference>
<sequence>MGAQGSTLEVVNNAASPARDAPGRVLSSGLTGLRDRVSAIGGHLHTGSDGDTFVLRAFVAAGVGVDA</sequence>
<gene>
    <name evidence="2" type="ORF">C3B59_06415</name>
</gene>
<dbReference type="EMBL" id="PPXF01000026">
    <property type="protein sequence ID" value="POH68384.1"/>
    <property type="molecule type" value="Genomic_DNA"/>
</dbReference>
<proteinExistence type="predicted"/>
<dbReference type="Proteomes" id="UP000237104">
    <property type="component" value="Unassembled WGS sequence"/>
</dbReference>
<dbReference type="RefSeq" id="WP_103430552.1">
    <property type="nucleotide sequence ID" value="NZ_PPXF01000026.1"/>
</dbReference>
<evidence type="ECO:0000313" key="2">
    <source>
        <dbReference type="EMBL" id="POH68384.1"/>
    </source>
</evidence>
<feature type="region of interest" description="Disordered" evidence="1">
    <location>
        <begin position="1"/>
        <end position="27"/>
    </location>
</feature>
<comment type="caution">
    <text evidence="2">The sequence shown here is derived from an EMBL/GenBank/DDBJ whole genome shotgun (WGS) entry which is preliminary data.</text>
</comment>
<evidence type="ECO:0000313" key="3">
    <source>
        <dbReference type="Proteomes" id="UP000237104"/>
    </source>
</evidence>